<feature type="transmembrane region" description="Helical" evidence="2">
    <location>
        <begin position="104"/>
        <end position="122"/>
    </location>
</feature>
<dbReference type="OrthoDB" id="10008336at2"/>
<organism evidence="3 4">
    <name type="scientific">Cupriavidus basilensis OR16</name>
    <dbReference type="NCBI Taxonomy" id="1127483"/>
    <lineage>
        <taxon>Bacteria</taxon>
        <taxon>Pseudomonadati</taxon>
        <taxon>Pseudomonadota</taxon>
        <taxon>Betaproteobacteria</taxon>
        <taxon>Burkholderiales</taxon>
        <taxon>Burkholderiaceae</taxon>
        <taxon>Cupriavidus</taxon>
    </lineage>
</organism>
<keyword evidence="2" id="KW-1133">Transmembrane helix</keyword>
<evidence type="ECO:0000256" key="1">
    <source>
        <dbReference type="SAM" id="MobiDB-lite"/>
    </source>
</evidence>
<dbReference type="PATRIC" id="fig|1127483.3.peg.2320"/>
<dbReference type="Proteomes" id="UP000005808">
    <property type="component" value="Unassembled WGS sequence"/>
</dbReference>
<keyword evidence="2" id="KW-0472">Membrane</keyword>
<dbReference type="RefSeq" id="WP_006157975.1">
    <property type="nucleotide sequence ID" value="NZ_AHJE01000026.1"/>
</dbReference>
<name>H1S3I8_9BURK</name>
<gene>
    <name evidence="3" type="ORF">OR16_11563</name>
</gene>
<feature type="transmembrane region" description="Helical" evidence="2">
    <location>
        <begin position="142"/>
        <end position="164"/>
    </location>
</feature>
<evidence type="ECO:0000313" key="4">
    <source>
        <dbReference type="Proteomes" id="UP000005808"/>
    </source>
</evidence>
<dbReference type="EMBL" id="AHJE01000026">
    <property type="protein sequence ID" value="EHP42889.1"/>
    <property type="molecule type" value="Genomic_DNA"/>
</dbReference>
<sequence>MRCLDGVFAQWQQHEARRPPARDANRASKHPELPEKLAARDSPRRGEAARPMPPKQNPQAPMQPVAPQRDAQPAMLATATAPDTALRAAPAPLADKSASGPGSAFGNLAWFGAFAVSLAYVLKRARDGRLRKLYALCRTAPVPMLVLYGLIAVNVLLLLVALVAG</sequence>
<proteinExistence type="predicted"/>
<evidence type="ECO:0000313" key="3">
    <source>
        <dbReference type="EMBL" id="EHP42889.1"/>
    </source>
</evidence>
<feature type="region of interest" description="Disordered" evidence="1">
    <location>
        <begin position="1"/>
        <end position="81"/>
    </location>
</feature>
<comment type="caution">
    <text evidence="3">The sequence shown here is derived from an EMBL/GenBank/DDBJ whole genome shotgun (WGS) entry which is preliminary data.</text>
</comment>
<keyword evidence="2" id="KW-0812">Transmembrane</keyword>
<dbReference type="AlphaFoldDB" id="H1S3I8"/>
<evidence type="ECO:0000256" key="2">
    <source>
        <dbReference type="SAM" id="Phobius"/>
    </source>
</evidence>
<accession>H1S3I8</accession>
<reference evidence="3 4" key="1">
    <citation type="journal article" date="2012" name="J. Bacteriol.">
        <title>De Novo Genome Project of Cupriavidus basilensis OR16.</title>
        <authorList>
            <person name="Cserhati M."/>
            <person name="Kriszt B."/>
            <person name="Szoboszlay S."/>
            <person name="Toth A."/>
            <person name="Szabo I."/>
            <person name="Tancsics A."/>
            <person name="Nagy I."/>
            <person name="Horvath B."/>
            <person name="Nagy I."/>
            <person name="Kukolya J."/>
        </authorList>
    </citation>
    <scope>NUCLEOTIDE SEQUENCE [LARGE SCALE GENOMIC DNA]</scope>
    <source>
        <strain evidence="3 4">OR16</strain>
    </source>
</reference>
<protein>
    <submittedName>
        <fullName evidence="3">Uncharacterized protein</fullName>
    </submittedName>
</protein>
<feature type="compositionally biased region" description="Basic and acidic residues" evidence="1">
    <location>
        <begin position="14"/>
        <end position="48"/>
    </location>
</feature>